<proteinExistence type="inferred from homology"/>
<evidence type="ECO:0000256" key="4">
    <source>
        <dbReference type="ARBA" id="ARBA00022846"/>
    </source>
</evidence>
<dbReference type="AlphaFoldDB" id="A0A507EEU7"/>
<dbReference type="OrthoDB" id="265044at2759"/>
<dbReference type="SMART" id="SM00175">
    <property type="entry name" value="RAB"/>
    <property type="match status" value="1"/>
</dbReference>
<keyword evidence="6" id="KW-0342">GTP-binding</keyword>
<dbReference type="InterPro" id="IPR027417">
    <property type="entry name" value="P-loop_NTPase"/>
</dbReference>
<dbReference type="PRINTS" id="PR00449">
    <property type="entry name" value="RASTRNSFRMNG"/>
</dbReference>
<keyword evidence="5" id="KW-0969">Cilium</keyword>
<keyword evidence="7" id="KW-0966">Cell projection</keyword>
<organism evidence="8 9">
    <name type="scientific">Powellomyces hirtus</name>
    <dbReference type="NCBI Taxonomy" id="109895"/>
    <lineage>
        <taxon>Eukaryota</taxon>
        <taxon>Fungi</taxon>
        <taxon>Fungi incertae sedis</taxon>
        <taxon>Chytridiomycota</taxon>
        <taxon>Chytridiomycota incertae sedis</taxon>
        <taxon>Chytridiomycetes</taxon>
        <taxon>Spizellomycetales</taxon>
        <taxon>Powellomycetaceae</taxon>
        <taxon>Powellomyces</taxon>
    </lineage>
</organism>
<sequence>MTITGKLVLRTKCVVLGNSGAGKSAIVQMFHSDGAQYPKTYAMTIHCDVCVKVVNIPDTNVSVELFIHDLAGYDAFQEYWPRYLDGATSFLLVYDVTNVESFKATSKWLHLVQKARGAKDKDAIGPGVLVATKIDQTLRRAITTKQGEELAKALGLMYFECSAAGNTDVDAPFYYVSSAFYDLYEENLKNVRRIAGVPDEQPATSLALDKLKPRQQSGDSL</sequence>
<dbReference type="InterPro" id="IPR050227">
    <property type="entry name" value="Rab"/>
</dbReference>
<dbReference type="SUPFAM" id="SSF52540">
    <property type="entry name" value="P-loop containing nucleoside triphosphate hydrolases"/>
    <property type="match status" value="1"/>
</dbReference>
<dbReference type="InterPro" id="IPR001806">
    <property type="entry name" value="Small_GTPase"/>
</dbReference>
<protein>
    <recommendedName>
        <fullName evidence="10">Small monomeric GTPase</fullName>
    </recommendedName>
</protein>
<dbReference type="Pfam" id="PF00071">
    <property type="entry name" value="Ras"/>
    <property type="match status" value="1"/>
</dbReference>
<evidence type="ECO:0000313" key="9">
    <source>
        <dbReference type="Proteomes" id="UP000318582"/>
    </source>
</evidence>
<keyword evidence="4" id="KW-0282">Flagellum</keyword>
<evidence type="ECO:0000256" key="6">
    <source>
        <dbReference type="ARBA" id="ARBA00023134"/>
    </source>
</evidence>
<comment type="subcellular location">
    <subcellularLocation>
        <location evidence="1">Cell projection</location>
        <location evidence="1">Cilium</location>
        <location evidence="1">Flagellum</location>
    </subcellularLocation>
</comment>
<dbReference type="InterPro" id="IPR005225">
    <property type="entry name" value="Small_GTP-bd"/>
</dbReference>
<evidence type="ECO:0000256" key="7">
    <source>
        <dbReference type="ARBA" id="ARBA00023273"/>
    </source>
</evidence>
<dbReference type="GO" id="GO:0030990">
    <property type="term" value="C:intraciliary transport particle"/>
    <property type="evidence" value="ECO:0007669"/>
    <property type="project" value="UniProtKB-ARBA"/>
</dbReference>
<reference evidence="8 9" key="1">
    <citation type="journal article" date="2019" name="Sci. Rep.">
        <title>Comparative genomics of chytrid fungi reveal insights into the obligate biotrophic and pathogenic lifestyle of Synchytrium endobioticum.</title>
        <authorList>
            <person name="van de Vossenberg B.T.L.H."/>
            <person name="Warris S."/>
            <person name="Nguyen H.D.T."/>
            <person name="van Gent-Pelzer M.P.E."/>
            <person name="Joly D.L."/>
            <person name="van de Geest H.C."/>
            <person name="Bonants P.J.M."/>
            <person name="Smith D.S."/>
            <person name="Levesque C.A."/>
            <person name="van der Lee T.A.J."/>
        </authorList>
    </citation>
    <scope>NUCLEOTIDE SEQUENCE [LARGE SCALE GENOMIC DNA]</scope>
    <source>
        <strain evidence="8 9">CBS 809.83</strain>
    </source>
</reference>
<dbReference type="PROSITE" id="PS51421">
    <property type="entry name" value="RAS"/>
    <property type="match status" value="1"/>
</dbReference>
<dbReference type="PANTHER" id="PTHR47977">
    <property type="entry name" value="RAS-RELATED PROTEIN RAB"/>
    <property type="match status" value="1"/>
</dbReference>
<evidence type="ECO:0000256" key="3">
    <source>
        <dbReference type="ARBA" id="ARBA00022741"/>
    </source>
</evidence>
<dbReference type="STRING" id="109895.A0A507EEU7"/>
<dbReference type="Gene3D" id="3.40.50.300">
    <property type="entry name" value="P-loop containing nucleotide triphosphate hydrolases"/>
    <property type="match status" value="1"/>
</dbReference>
<evidence type="ECO:0008006" key="10">
    <source>
        <dbReference type="Google" id="ProtNLM"/>
    </source>
</evidence>
<gene>
    <name evidence="8" type="ORF">PhCBS80983_g00748</name>
</gene>
<dbReference type="FunFam" id="3.40.50.300:FF:001684">
    <property type="entry name" value="Intraflagellar transport 27 homolog (Chlamydomonas)"/>
    <property type="match status" value="1"/>
</dbReference>
<comment type="similarity">
    <text evidence="2">Belongs to the small GTPase superfamily. Rab family.</text>
</comment>
<keyword evidence="3" id="KW-0547">Nucleotide-binding</keyword>
<evidence type="ECO:0000313" key="8">
    <source>
        <dbReference type="EMBL" id="TPX61925.1"/>
    </source>
</evidence>
<evidence type="ECO:0000256" key="5">
    <source>
        <dbReference type="ARBA" id="ARBA00023069"/>
    </source>
</evidence>
<dbReference type="Proteomes" id="UP000318582">
    <property type="component" value="Unassembled WGS sequence"/>
</dbReference>
<dbReference type="NCBIfam" id="TIGR00231">
    <property type="entry name" value="small_GTP"/>
    <property type="match status" value="1"/>
</dbReference>
<dbReference type="PROSITE" id="PS51419">
    <property type="entry name" value="RAB"/>
    <property type="match status" value="1"/>
</dbReference>
<accession>A0A507EEU7</accession>
<evidence type="ECO:0000256" key="1">
    <source>
        <dbReference type="ARBA" id="ARBA00004230"/>
    </source>
</evidence>
<dbReference type="GO" id="GO:0003924">
    <property type="term" value="F:GTPase activity"/>
    <property type="evidence" value="ECO:0007669"/>
    <property type="project" value="InterPro"/>
</dbReference>
<dbReference type="SMART" id="SM00173">
    <property type="entry name" value="RAS"/>
    <property type="match status" value="1"/>
</dbReference>
<dbReference type="SMART" id="SM00174">
    <property type="entry name" value="RHO"/>
    <property type="match status" value="1"/>
</dbReference>
<dbReference type="GO" id="GO:0031514">
    <property type="term" value="C:motile cilium"/>
    <property type="evidence" value="ECO:0007669"/>
    <property type="project" value="UniProtKB-SubCell"/>
</dbReference>
<name>A0A507EEU7_9FUNG</name>
<keyword evidence="9" id="KW-1185">Reference proteome</keyword>
<dbReference type="GO" id="GO:0005525">
    <property type="term" value="F:GTP binding"/>
    <property type="evidence" value="ECO:0007669"/>
    <property type="project" value="UniProtKB-KW"/>
</dbReference>
<comment type="caution">
    <text evidence="8">The sequence shown here is derived from an EMBL/GenBank/DDBJ whole genome shotgun (WGS) entry which is preliminary data.</text>
</comment>
<evidence type="ECO:0000256" key="2">
    <source>
        <dbReference type="ARBA" id="ARBA00006270"/>
    </source>
</evidence>
<dbReference type="EMBL" id="QEAQ01000005">
    <property type="protein sequence ID" value="TPX61925.1"/>
    <property type="molecule type" value="Genomic_DNA"/>
</dbReference>